<name>A0AAE7B3R0_9BACT</name>
<dbReference type="AlphaFoldDB" id="A0AAE7B3R0"/>
<keyword evidence="3" id="KW-1185">Reference proteome</keyword>
<evidence type="ECO:0000313" key="3">
    <source>
        <dbReference type="Proteomes" id="UP000502065"/>
    </source>
</evidence>
<dbReference type="RefSeq" id="WP_129095250.1">
    <property type="nucleotide sequence ID" value="NZ_CBCSAE010000003.1"/>
</dbReference>
<keyword evidence="1" id="KW-0812">Transmembrane</keyword>
<dbReference type="KEGG" id="aaqi:AAQM_0087"/>
<feature type="transmembrane region" description="Helical" evidence="1">
    <location>
        <begin position="6"/>
        <end position="23"/>
    </location>
</feature>
<dbReference type="Proteomes" id="UP000502065">
    <property type="component" value="Chromosome"/>
</dbReference>
<keyword evidence="1" id="KW-1133">Transmembrane helix</keyword>
<proteinExistence type="predicted"/>
<evidence type="ECO:0000313" key="2">
    <source>
        <dbReference type="EMBL" id="QKE24867.1"/>
    </source>
</evidence>
<dbReference type="EMBL" id="CP030944">
    <property type="protein sequence ID" value="QKE24867.1"/>
    <property type="molecule type" value="Genomic_DNA"/>
</dbReference>
<protein>
    <submittedName>
        <fullName evidence="2">Uncharacterized protein</fullName>
    </submittedName>
</protein>
<reference evidence="2 3" key="1">
    <citation type="submission" date="2018-07" db="EMBL/GenBank/DDBJ databases">
        <title>Identification of phenol metabolism pathways in Arcobacter.</title>
        <authorList>
            <person name="Miller W.G."/>
            <person name="Yee E."/>
            <person name="Bono J.L."/>
        </authorList>
    </citation>
    <scope>NUCLEOTIDE SEQUENCE [LARGE SCALE GENOMIC DNA]</scope>
    <source>
        <strain evidence="2 3">W63</strain>
    </source>
</reference>
<evidence type="ECO:0000256" key="1">
    <source>
        <dbReference type="SAM" id="Phobius"/>
    </source>
</evidence>
<organism evidence="2 3">
    <name type="scientific">Arcobacter aquimarinus</name>
    <dbReference type="NCBI Taxonomy" id="1315211"/>
    <lineage>
        <taxon>Bacteria</taxon>
        <taxon>Pseudomonadati</taxon>
        <taxon>Campylobacterota</taxon>
        <taxon>Epsilonproteobacteria</taxon>
        <taxon>Campylobacterales</taxon>
        <taxon>Arcobacteraceae</taxon>
        <taxon>Arcobacter</taxon>
    </lineage>
</organism>
<keyword evidence="1" id="KW-0472">Membrane</keyword>
<accession>A0AAE7B3R0</accession>
<gene>
    <name evidence="2" type="ORF">AAQM_0087</name>
</gene>
<sequence length="234" mass="26876">MLGNIWLSSALIVTAIFSVGAMYKSYSDIQEAKQIQEHYEIISEIKTLLAKQYNKNPQDITRDEIISHLPKGANWEKVLLLDRQKDSNLSNKALVNQDGNIEISEDEKLKLLALKAKLKDIHNTSTLNLTANKYIIEIGQKEKNSIKDDLEVEKSINIMINVLAQDILYSGLDKSTVLNTVIEDLLIKHGNYYLFDGLTKEKKEEFFKIKIKEKLYKNESAIETRLYKELESLL</sequence>